<organism evidence="2 3">
    <name type="scientific">Scleroderma citrinum Foug A</name>
    <dbReference type="NCBI Taxonomy" id="1036808"/>
    <lineage>
        <taxon>Eukaryota</taxon>
        <taxon>Fungi</taxon>
        <taxon>Dikarya</taxon>
        <taxon>Basidiomycota</taxon>
        <taxon>Agaricomycotina</taxon>
        <taxon>Agaricomycetes</taxon>
        <taxon>Agaricomycetidae</taxon>
        <taxon>Boletales</taxon>
        <taxon>Sclerodermatineae</taxon>
        <taxon>Sclerodermataceae</taxon>
        <taxon>Scleroderma</taxon>
    </lineage>
</organism>
<feature type="region of interest" description="Disordered" evidence="1">
    <location>
        <begin position="26"/>
        <end position="51"/>
    </location>
</feature>
<dbReference type="InParanoid" id="A0A0C3DDZ3"/>
<evidence type="ECO:0000313" key="2">
    <source>
        <dbReference type="EMBL" id="KIM54316.1"/>
    </source>
</evidence>
<gene>
    <name evidence="2" type="ORF">SCLCIDRAFT_1222119</name>
</gene>
<protein>
    <submittedName>
        <fullName evidence="2">Uncharacterized protein</fullName>
    </submittedName>
</protein>
<evidence type="ECO:0000256" key="1">
    <source>
        <dbReference type="SAM" id="MobiDB-lite"/>
    </source>
</evidence>
<dbReference type="Proteomes" id="UP000053989">
    <property type="component" value="Unassembled WGS sequence"/>
</dbReference>
<reference evidence="2 3" key="1">
    <citation type="submission" date="2014-04" db="EMBL/GenBank/DDBJ databases">
        <authorList>
            <consortium name="DOE Joint Genome Institute"/>
            <person name="Kuo A."/>
            <person name="Kohler A."/>
            <person name="Nagy L.G."/>
            <person name="Floudas D."/>
            <person name="Copeland A."/>
            <person name="Barry K.W."/>
            <person name="Cichocki N."/>
            <person name="Veneault-Fourrey C."/>
            <person name="LaButti K."/>
            <person name="Lindquist E.A."/>
            <person name="Lipzen A."/>
            <person name="Lundell T."/>
            <person name="Morin E."/>
            <person name="Murat C."/>
            <person name="Sun H."/>
            <person name="Tunlid A."/>
            <person name="Henrissat B."/>
            <person name="Grigoriev I.V."/>
            <person name="Hibbett D.S."/>
            <person name="Martin F."/>
            <person name="Nordberg H.P."/>
            <person name="Cantor M.N."/>
            <person name="Hua S.X."/>
        </authorList>
    </citation>
    <scope>NUCLEOTIDE SEQUENCE [LARGE SCALE GENOMIC DNA]</scope>
    <source>
        <strain evidence="2 3">Foug A</strain>
    </source>
</reference>
<dbReference type="AlphaFoldDB" id="A0A0C3DDZ3"/>
<dbReference type="HOGENOM" id="CLU_3107735_0_0_1"/>
<accession>A0A0C3DDZ3</accession>
<dbReference type="EMBL" id="KN822157">
    <property type="protein sequence ID" value="KIM54316.1"/>
    <property type="molecule type" value="Genomic_DNA"/>
</dbReference>
<reference evidence="3" key="2">
    <citation type="submission" date="2015-01" db="EMBL/GenBank/DDBJ databases">
        <title>Evolutionary Origins and Diversification of the Mycorrhizal Mutualists.</title>
        <authorList>
            <consortium name="DOE Joint Genome Institute"/>
            <consortium name="Mycorrhizal Genomics Consortium"/>
            <person name="Kohler A."/>
            <person name="Kuo A."/>
            <person name="Nagy L.G."/>
            <person name="Floudas D."/>
            <person name="Copeland A."/>
            <person name="Barry K.W."/>
            <person name="Cichocki N."/>
            <person name="Veneault-Fourrey C."/>
            <person name="LaButti K."/>
            <person name="Lindquist E.A."/>
            <person name="Lipzen A."/>
            <person name="Lundell T."/>
            <person name="Morin E."/>
            <person name="Murat C."/>
            <person name="Riley R."/>
            <person name="Ohm R."/>
            <person name="Sun H."/>
            <person name="Tunlid A."/>
            <person name="Henrissat B."/>
            <person name="Grigoriev I.V."/>
            <person name="Hibbett D.S."/>
            <person name="Martin F."/>
        </authorList>
    </citation>
    <scope>NUCLEOTIDE SEQUENCE [LARGE SCALE GENOMIC DNA]</scope>
    <source>
        <strain evidence="3">Foug A</strain>
    </source>
</reference>
<sequence length="51" mass="5688">MPFNDQKRTRFRLKNAACLPYVCIKASQGPGSPQGRTERKKNPSINVKAPS</sequence>
<keyword evidence="3" id="KW-1185">Reference proteome</keyword>
<proteinExistence type="predicted"/>
<evidence type="ECO:0000313" key="3">
    <source>
        <dbReference type="Proteomes" id="UP000053989"/>
    </source>
</evidence>
<name>A0A0C3DDZ3_9AGAM</name>